<comment type="caution">
    <text evidence="3">The sequence shown here is derived from an EMBL/GenBank/DDBJ whole genome shotgun (WGS) entry which is preliminary data.</text>
</comment>
<keyword evidence="1" id="KW-0479">Metal-binding</keyword>
<dbReference type="InterPro" id="IPR013096">
    <property type="entry name" value="Cupin_2"/>
</dbReference>
<keyword evidence="4" id="KW-1185">Reference proteome</keyword>
<name>A0A8J7Z3P3_9CYAN</name>
<dbReference type="SUPFAM" id="SSF51182">
    <property type="entry name" value="RmlC-like cupins"/>
    <property type="match status" value="1"/>
</dbReference>
<protein>
    <submittedName>
        <fullName evidence="3">Cupin domain-containing protein</fullName>
    </submittedName>
</protein>
<dbReference type="InterPro" id="IPR011051">
    <property type="entry name" value="RmlC_Cupin_sf"/>
</dbReference>
<dbReference type="GO" id="GO:0046872">
    <property type="term" value="F:metal ion binding"/>
    <property type="evidence" value="ECO:0007669"/>
    <property type="project" value="UniProtKB-KW"/>
</dbReference>
<feature type="domain" description="Cupin type-2" evidence="2">
    <location>
        <begin position="55"/>
        <end position="116"/>
    </location>
</feature>
<sequence length="153" mass="16996">MDTKVGNNFAVVNLGAFSELAQFTFKATTVPLTVQGKVFLKERLNLSSTEISFNTLPPGKSLSFYHTHCLNEEIYIFIQGEGEFQVDDAVFSVTEGTVVKVDCEGERCWRNTSPAENLYCIVIQARAGSVLDPDIQDGRKVGRVVSWEGKNRI</sequence>
<gene>
    <name evidence="3" type="ORF">GS601_09955</name>
</gene>
<dbReference type="Proteomes" id="UP000646053">
    <property type="component" value="Unassembled WGS sequence"/>
</dbReference>
<dbReference type="PANTHER" id="PTHR35848">
    <property type="entry name" value="OXALATE-BINDING PROTEIN"/>
    <property type="match status" value="1"/>
</dbReference>
<organism evidence="3 4">
    <name type="scientific">Myxacorys almedinensis A</name>
    <dbReference type="NCBI Taxonomy" id="2690445"/>
    <lineage>
        <taxon>Bacteria</taxon>
        <taxon>Bacillati</taxon>
        <taxon>Cyanobacteriota</taxon>
        <taxon>Cyanophyceae</taxon>
        <taxon>Leptolyngbyales</taxon>
        <taxon>Leptolyngbyaceae</taxon>
        <taxon>Myxacorys</taxon>
        <taxon>Myxacorys almedinensis</taxon>
    </lineage>
</organism>
<evidence type="ECO:0000259" key="2">
    <source>
        <dbReference type="Pfam" id="PF07883"/>
    </source>
</evidence>
<dbReference type="InterPro" id="IPR051610">
    <property type="entry name" value="GPI/OXD"/>
</dbReference>
<reference evidence="3" key="1">
    <citation type="submission" date="2019-12" db="EMBL/GenBank/DDBJ databases">
        <title>High-Quality draft genome sequences of three cyanobacteria isolated from the limestone walls of the Old Cathedral of Coimbra.</title>
        <authorList>
            <person name="Tiago I."/>
            <person name="Soares F."/>
            <person name="Portugal A."/>
        </authorList>
    </citation>
    <scope>NUCLEOTIDE SEQUENCE</scope>
    <source>
        <strain evidence="3">A</strain>
    </source>
</reference>
<dbReference type="PANTHER" id="PTHR35848:SF6">
    <property type="entry name" value="CUPIN TYPE-2 DOMAIN-CONTAINING PROTEIN"/>
    <property type="match status" value="1"/>
</dbReference>
<evidence type="ECO:0000313" key="4">
    <source>
        <dbReference type="Proteomes" id="UP000646053"/>
    </source>
</evidence>
<proteinExistence type="predicted"/>
<evidence type="ECO:0000256" key="1">
    <source>
        <dbReference type="ARBA" id="ARBA00022723"/>
    </source>
</evidence>
<accession>A0A8J7Z3P3</accession>
<dbReference type="RefSeq" id="WP_162423119.1">
    <property type="nucleotide sequence ID" value="NZ_WVIE01000009.1"/>
</dbReference>
<dbReference type="Pfam" id="PF07883">
    <property type="entry name" value="Cupin_2"/>
    <property type="match status" value="1"/>
</dbReference>
<dbReference type="Gene3D" id="2.60.120.10">
    <property type="entry name" value="Jelly Rolls"/>
    <property type="match status" value="1"/>
</dbReference>
<dbReference type="InterPro" id="IPR014710">
    <property type="entry name" value="RmlC-like_jellyroll"/>
</dbReference>
<dbReference type="EMBL" id="WVIE01000009">
    <property type="protein sequence ID" value="NDJ17611.1"/>
    <property type="molecule type" value="Genomic_DNA"/>
</dbReference>
<dbReference type="AlphaFoldDB" id="A0A8J7Z3P3"/>
<evidence type="ECO:0000313" key="3">
    <source>
        <dbReference type="EMBL" id="NDJ17611.1"/>
    </source>
</evidence>